<dbReference type="InterPro" id="IPR041656">
    <property type="entry name" value="TPR_5"/>
</dbReference>
<dbReference type="RefSeq" id="WP_239122392.1">
    <property type="nucleotide sequence ID" value="NZ_BONT01000105.1"/>
</dbReference>
<organism evidence="4 5">
    <name type="scientific">Phytomonospora endophytica</name>
    <dbReference type="NCBI Taxonomy" id="714109"/>
    <lineage>
        <taxon>Bacteria</taxon>
        <taxon>Bacillati</taxon>
        <taxon>Actinomycetota</taxon>
        <taxon>Actinomycetes</taxon>
        <taxon>Micromonosporales</taxon>
        <taxon>Micromonosporaceae</taxon>
        <taxon>Phytomonospora</taxon>
    </lineage>
</organism>
<protein>
    <submittedName>
        <fullName evidence="4">Tetratricopeptide (TPR) repeat protein</fullName>
    </submittedName>
</protein>
<evidence type="ECO:0000313" key="4">
    <source>
        <dbReference type="EMBL" id="MBB6035938.1"/>
    </source>
</evidence>
<dbReference type="InterPro" id="IPR011990">
    <property type="entry name" value="TPR-like_helical_dom_sf"/>
</dbReference>
<dbReference type="EMBL" id="JACHGT010000007">
    <property type="protein sequence ID" value="MBB6035938.1"/>
    <property type="molecule type" value="Genomic_DNA"/>
</dbReference>
<sequence length="327" mass="36004">MDYRDLDKEVREGLKSLPKGLAERVGRHLVMAGRVLEEDPKLALEHAAVARRLASRIGVVREGAGLTAYLAGEWQIAISELRTAQRLNGTQDYVAIIADCERALGRPERAVDAWREADQSALNDEVRIELLIVAAGARRDLGQDAAAVGMLQVPELTANTGDGWLARLRYAYADALKATERREEAIEWFTKTLEVDPEGETEATERLLELEGVVLPEIEDEDEILAELASSSEQAEVPAPVGERAESDDESDEDDDSDDERPEESAEAEDDDEDEDDESDDDSEDENEDDENEDEDDESPSDTRPSGVVNPPFSGGESPADKPDQTR</sequence>
<dbReference type="InterPro" id="IPR019734">
    <property type="entry name" value="TPR_rpt"/>
</dbReference>
<dbReference type="PROSITE" id="PS50005">
    <property type="entry name" value="TPR"/>
    <property type="match status" value="1"/>
</dbReference>
<feature type="domain" description="Tetratrico peptide repeat group 5" evidence="3">
    <location>
        <begin position="103"/>
        <end position="189"/>
    </location>
</feature>
<gene>
    <name evidence="4" type="ORF">HNR73_003802</name>
</gene>
<reference evidence="4 5" key="1">
    <citation type="submission" date="2020-08" db="EMBL/GenBank/DDBJ databases">
        <title>Genomic Encyclopedia of Type Strains, Phase IV (KMG-IV): sequencing the most valuable type-strain genomes for metagenomic binning, comparative biology and taxonomic classification.</title>
        <authorList>
            <person name="Goeker M."/>
        </authorList>
    </citation>
    <scope>NUCLEOTIDE SEQUENCE [LARGE SCALE GENOMIC DNA]</scope>
    <source>
        <strain evidence="4 5">YIM 65646</strain>
    </source>
</reference>
<evidence type="ECO:0000313" key="5">
    <source>
        <dbReference type="Proteomes" id="UP000548476"/>
    </source>
</evidence>
<proteinExistence type="predicted"/>
<feature type="region of interest" description="Disordered" evidence="2">
    <location>
        <begin position="229"/>
        <end position="327"/>
    </location>
</feature>
<feature type="repeat" description="TPR" evidence="1">
    <location>
        <begin position="166"/>
        <end position="199"/>
    </location>
</feature>
<dbReference type="Gene3D" id="1.25.40.10">
    <property type="entry name" value="Tetratricopeptide repeat domain"/>
    <property type="match status" value="1"/>
</dbReference>
<keyword evidence="1" id="KW-0802">TPR repeat</keyword>
<evidence type="ECO:0000256" key="2">
    <source>
        <dbReference type="SAM" id="MobiDB-lite"/>
    </source>
</evidence>
<dbReference type="Proteomes" id="UP000548476">
    <property type="component" value="Unassembled WGS sequence"/>
</dbReference>
<name>A0A841FQ64_9ACTN</name>
<accession>A0A841FQ64</accession>
<comment type="caution">
    <text evidence="4">The sequence shown here is derived from an EMBL/GenBank/DDBJ whole genome shotgun (WGS) entry which is preliminary data.</text>
</comment>
<keyword evidence="5" id="KW-1185">Reference proteome</keyword>
<evidence type="ECO:0000256" key="1">
    <source>
        <dbReference type="PROSITE-ProRule" id="PRU00339"/>
    </source>
</evidence>
<dbReference type="AlphaFoldDB" id="A0A841FQ64"/>
<dbReference type="SUPFAM" id="SSF48452">
    <property type="entry name" value="TPR-like"/>
    <property type="match status" value="1"/>
</dbReference>
<feature type="compositionally biased region" description="Acidic residues" evidence="2">
    <location>
        <begin position="246"/>
        <end position="300"/>
    </location>
</feature>
<dbReference type="Pfam" id="PF12688">
    <property type="entry name" value="TPR_5"/>
    <property type="match status" value="1"/>
</dbReference>
<evidence type="ECO:0000259" key="3">
    <source>
        <dbReference type="Pfam" id="PF12688"/>
    </source>
</evidence>